<proteinExistence type="predicted"/>
<feature type="domain" description="Copper amine oxidase-like N-terminal" evidence="2">
    <location>
        <begin position="292"/>
        <end position="398"/>
    </location>
</feature>
<organism evidence="3 4">
    <name type="scientific">Paenibacillus albus</name>
    <dbReference type="NCBI Taxonomy" id="2495582"/>
    <lineage>
        <taxon>Bacteria</taxon>
        <taxon>Bacillati</taxon>
        <taxon>Bacillota</taxon>
        <taxon>Bacilli</taxon>
        <taxon>Bacillales</taxon>
        <taxon>Paenibacillaceae</taxon>
        <taxon>Paenibacillus</taxon>
    </lineage>
</organism>
<dbReference type="SUPFAM" id="SSF55383">
    <property type="entry name" value="Copper amine oxidase, domain N"/>
    <property type="match status" value="1"/>
</dbReference>
<dbReference type="EMBL" id="CP034437">
    <property type="protein sequence ID" value="AZN39383.1"/>
    <property type="molecule type" value="Genomic_DNA"/>
</dbReference>
<sequence>MKKSFMMKGRLVNMGNRWTRTMLLATALLVTLGSSAVSSVSADGAEAGNGTGVPPRLTGLGKPELDPGFGYYTHFTRVLAEQLYKESPVTAYLPTRLPDSGWQYYGMQSQLTADGYTLIASRSAKPVEVKLLRAGAEAGVQPKTGDVLYRLAAGKASEAGLAVPASAKQLAGSDAAGWKFYGAGADAGLEKQLSSKFAAMIKPGAPVDGSSGTVLVTSSADGNVTYSASWTNDGSTYYSFVSYGSLDDFASMLTSFRPVLNLLDAADIVLLPVDMQLNLQAGRSEMFKPFENKFVPLAQAPLVKNGTAYLPLRDIANIIGGQIQYVAEEDGAAVYVSQNGWQNELKLKLRNGEVFRKQEKVATVPLVVKDGTTLVPLRFMTEQFGLPVNYDAAAKSIAVHYSHWATNSIVPPVSSTADYNTSVLSIGGPPFTYYNERLGPGTGWSYEQQKPPVGYNSLKYQLYKVGIHLVPGDNAFVMRDMQTKRVINSIPLQTTIKAADVPFRTDGSVFTDHVKIETKLTSSNGKVWPSGYAEISSGASLDIAAGEFKGTGFGSVQIGYRVGSIESKLTSIPVKDGKFSYQLNPNKGPGTYEVTVYSPPGSVPGFSNSWSTLVSFVVVVL</sequence>
<keyword evidence="1" id="KW-0732">Signal</keyword>
<gene>
    <name evidence="3" type="ORF">EJC50_06700</name>
</gene>
<dbReference type="InterPro" id="IPR036582">
    <property type="entry name" value="Mao_N_sf"/>
</dbReference>
<dbReference type="AlphaFoldDB" id="A0A3Q8X365"/>
<protein>
    <recommendedName>
        <fullName evidence="2">Copper amine oxidase-like N-terminal domain-containing protein</fullName>
    </recommendedName>
</protein>
<name>A0A3Q8X365_9BACL</name>
<dbReference type="Gene3D" id="3.30.457.10">
    <property type="entry name" value="Copper amine oxidase-like, N-terminal domain"/>
    <property type="match status" value="1"/>
</dbReference>
<keyword evidence="4" id="KW-1185">Reference proteome</keyword>
<evidence type="ECO:0000259" key="2">
    <source>
        <dbReference type="Pfam" id="PF07833"/>
    </source>
</evidence>
<evidence type="ECO:0000256" key="1">
    <source>
        <dbReference type="SAM" id="SignalP"/>
    </source>
</evidence>
<dbReference type="Pfam" id="PF07833">
    <property type="entry name" value="Cu_amine_oxidN1"/>
    <property type="match status" value="1"/>
</dbReference>
<dbReference type="KEGG" id="palb:EJC50_06700"/>
<feature type="signal peptide" evidence="1">
    <location>
        <begin position="1"/>
        <end position="36"/>
    </location>
</feature>
<feature type="chain" id="PRO_5038882228" description="Copper amine oxidase-like N-terminal domain-containing protein" evidence="1">
    <location>
        <begin position="37"/>
        <end position="621"/>
    </location>
</feature>
<dbReference type="OrthoDB" id="2505340at2"/>
<evidence type="ECO:0000313" key="3">
    <source>
        <dbReference type="EMBL" id="AZN39383.1"/>
    </source>
</evidence>
<evidence type="ECO:0000313" key="4">
    <source>
        <dbReference type="Proteomes" id="UP000272528"/>
    </source>
</evidence>
<accession>A0A3Q8X365</accession>
<dbReference type="Proteomes" id="UP000272528">
    <property type="component" value="Chromosome"/>
</dbReference>
<dbReference type="InterPro" id="IPR012854">
    <property type="entry name" value="Cu_amine_oxidase-like_N"/>
</dbReference>
<reference evidence="4" key="1">
    <citation type="submission" date="2018-12" db="EMBL/GenBank/DDBJ databases">
        <title>Genome sequence of Peanibacillus sp.</title>
        <authorList>
            <person name="Subramani G."/>
            <person name="Srinivasan S."/>
            <person name="Kim M.K."/>
        </authorList>
    </citation>
    <scope>NUCLEOTIDE SEQUENCE [LARGE SCALE GENOMIC DNA]</scope>
    <source>
        <strain evidence="4">18JY67-1</strain>
    </source>
</reference>